<dbReference type="Gene3D" id="3.40.50.300">
    <property type="entry name" value="P-loop containing nucleotide triphosphate hydrolases"/>
    <property type="match status" value="1"/>
</dbReference>
<protein>
    <recommendedName>
        <fullName evidence="8">Fungal STAND N-terminal Goodbye domain-containing protein</fullName>
    </recommendedName>
</protein>
<dbReference type="OrthoDB" id="448455at2759"/>
<evidence type="ECO:0000256" key="2">
    <source>
        <dbReference type="SAM" id="Coils"/>
    </source>
</evidence>
<feature type="region of interest" description="Disordered" evidence="3">
    <location>
        <begin position="1349"/>
        <end position="1385"/>
    </location>
</feature>
<dbReference type="PANTHER" id="PTHR10039:SF17">
    <property type="entry name" value="FUNGAL STAND N-TERMINAL GOODBYE DOMAIN-CONTAINING PROTEIN-RELATED"/>
    <property type="match status" value="1"/>
</dbReference>
<evidence type="ECO:0000256" key="3">
    <source>
        <dbReference type="SAM" id="MobiDB-lite"/>
    </source>
</evidence>
<dbReference type="SUPFAM" id="SSF52540">
    <property type="entry name" value="P-loop containing nucleoside triphosphate hydrolases"/>
    <property type="match status" value="1"/>
</dbReference>
<feature type="domain" description="Nephrocystin 3-like N-terminal" evidence="5">
    <location>
        <begin position="354"/>
        <end position="525"/>
    </location>
</feature>
<gene>
    <name evidence="6" type="ORF">B0T11DRAFT_244977</name>
</gene>
<evidence type="ECO:0000313" key="7">
    <source>
        <dbReference type="Proteomes" id="UP000813385"/>
    </source>
</evidence>
<dbReference type="PANTHER" id="PTHR10039">
    <property type="entry name" value="AMELOGENIN"/>
    <property type="match status" value="1"/>
</dbReference>
<name>A0A8K0TAI6_9PEZI</name>
<evidence type="ECO:0008006" key="8">
    <source>
        <dbReference type="Google" id="ProtNLM"/>
    </source>
</evidence>
<evidence type="ECO:0000259" key="5">
    <source>
        <dbReference type="Pfam" id="PF24883"/>
    </source>
</evidence>
<proteinExistence type="predicted"/>
<keyword evidence="1" id="KW-0677">Repeat</keyword>
<keyword evidence="7" id="KW-1185">Reference proteome</keyword>
<dbReference type="Pfam" id="PF24883">
    <property type="entry name" value="NPHP3_N"/>
    <property type="match status" value="1"/>
</dbReference>
<dbReference type="Pfam" id="PF17109">
    <property type="entry name" value="Goodbye"/>
    <property type="match status" value="1"/>
</dbReference>
<feature type="coiled-coil region" evidence="2">
    <location>
        <begin position="278"/>
        <end position="305"/>
    </location>
</feature>
<dbReference type="InterPro" id="IPR027417">
    <property type="entry name" value="P-loop_NTPase"/>
</dbReference>
<organism evidence="6 7">
    <name type="scientific">Plectosphaerella cucumerina</name>
    <dbReference type="NCBI Taxonomy" id="40658"/>
    <lineage>
        <taxon>Eukaryota</taxon>
        <taxon>Fungi</taxon>
        <taxon>Dikarya</taxon>
        <taxon>Ascomycota</taxon>
        <taxon>Pezizomycotina</taxon>
        <taxon>Sordariomycetes</taxon>
        <taxon>Hypocreomycetidae</taxon>
        <taxon>Glomerellales</taxon>
        <taxon>Plectosphaerellaceae</taxon>
        <taxon>Plectosphaerella</taxon>
    </lineage>
</organism>
<dbReference type="InterPro" id="IPR031350">
    <property type="entry name" value="Goodbye_dom"/>
</dbReference>
<reference evidence="6" key="1">
    <citation type="journal article" date="2021" name="Nat. Commun.">
        <title>Genetic determinants of endophytism in the Arabidopsis root mycobiome.</title>
        <authorList>
            <person name="Mesny F."/>
            <person name="Miyauchi S."/>
            <person name="Thiergart T."/>
            <person name="Pickel B."/>
            <person name="Atanasova L."/>
            <person name="Karlsson M."/>
            <person name="Huettel B."/>
            <person name="Barry K.W."/>
            <person name="Haridas S."/>
            <person name="Chen C."/>
            <person name="Bauer D."/>
            <person name="Andreopoulos W."/>
            <person name="Pangilinan J."/>
            <person name="LaButti K."/>
            <person name="Riley R."/>
            <person name="Lipzen A."/>
            <person name="Clum A."/>
            <person name="Drula E."/>
            <person name="Henrissat B."/>
            <person name="Kohler A."/>
            <person name="Grigoriev I.V."/>
            <person name="Martin F.M."/>
            <person name="Hacquard S."/>
        </authorList>
    </citation>
    <scope>NUCLEOTIDE SEQUENCE</scope>
    <source>
        <strain evidence="6">MPI-CAGE-AT-0016</strain>
    </source>
</reference>
<keyword evidence="2" id="KW-0175">Coiled coil</keyword>
<feature type="non-terminal residue" evidence="6">
    <location>
        <position position="1"/>
    </location>
</feature>
<dbReference type="Proteomes" id="UP000813385">
    <property type="component" value="Unassembled WGS sequence"/>
</dbReference>
<feature type="domain" description="Fungal STAND N-terminal Goodbye" evidence="4">
    <location>
        <begin position="60"/>
        <end position="177"/>
    </location>
</feature>
<sequence length="1512" mass="170324">MSLFTTTYPAELVVHSRDSLATLSASSTHRSHIIMGELTKGRAELEEKLKNDNRDVSDLWKDALKAYKGIVGFDLQRKFDSVDSLVSFATEQMNGFHTFRHDGKKVDKLRSLFADNMDLIEQGAQQLVSAATPAFPPAAAIGTALTYLLQACRQQRADYDTVMVFFEDMQSFLTRITILETRLPKYKAYQNCLMEVFTSFLTMCGFAHKYIELGRFKKWISNLLHGEDGELGGARAELNKKLGNLQHATELAILGNTEEMLKMAAQLEDNQRSHTMLLERVGQRLDNIQENTENIRDDVSKLLRLFGASNKPPQQPEKPVAKKPPSANGVRHALPIVSNDDHEYRVLKETLIPDTCSWVFAEPEWEAWLKTPDGSRPVLAVTGQPGAGKSHIAVSIYDRLIQVAREDEAQRSCVAHFYFREQELTYSLFLSGIITAVNRIAETNGTICERFSAQIARDDVEMDVFKWQDIVKHLLSTVFGSDSKSHLFLVLDGLDELRDFDSFKEFLATWIVKEKLRISLAVTTRPNKLEGLPADSPLVRIEATKEKQKDDLKALIWHQINSLNNLRRFSRYVKQRIADTIQEASPNMLYAEHLLQRLDYIGREGAVLKSLLQKKPENLHGIYEILLDECQRRMPPAHQAVAASLLHWIAFSKMPISMNGISSLIKEFSSDATFDIEEIPEFFSKFLRIGDPGFDAQLRAEIEMSERTAVYDLKQEPESEDEAYSDGPLPVKFLERSMRHYFTDSSPNTSAFRWGPSEANRQIFLTCARLAQPVRTDVDKELQHYCALFLINHWLDIDMEQHDVRQQVEVLETLAEAMSNKTNLSEMLRRANMSYGKGKSTTITNDRIKIWFQLLSKEEVRSQLSEFAVTWWDGVGLDPSTCRRGLAEGYLRDLYKSLNGDDAISAWTLLQGVLHATGLGKILMRQACANYPEAFEGVERNEEGEIPFDEAKASLGIIGLFDNVKPDAGGYRAAAEVLLNFEHVEEAEKTCRQALASCEPSDLEFFRSSSALSKILLDKRNTRDEALAIATKAAEELANHDVPPALKRTVYTTKARAEAKIGHEDAALQSFADAKAADPEGVTPGADLVDELTVLDKRTDRSEYIRVLKSWGLLERITWLAWNYEDDGEDRHALFCDIAVEQGEEAFIVSFYQDVVEFLDNLNAGLPLRLDLALVYFEVCNDPARALEELDKVFESHAPALQFPITGVASSWALQRAVDVMVNVQVELFRSSRDPAFKAERIAALTGLMGRHFTLDVPRTSSFWTGQQRVGLAYMHLVVGPLDKFQTTLQSLLDDCFAGLGDSVGWNDGPFLWILAQCLALLGKALRDDESLRRKARIVGSALFSKLTPGKENEDKESEGCADDSSKPAAQSEKADSSDEDDDAASVISVAPDDEGDLADETFYSCGGFCCPAKEFSWWKDKSTYFYVTHVTGMICEDCQREYDLLEQGKGTVKRRYFHGITHDRFKLPIEGWKGVTDGVLHVEGDEPIKVDDFFELVKEECARGFDRLWAG</sequence>
<feature type="region of interest" description="Disordered" evidence="3">
    <location>
        <begin position="308"/>
        <end position="330"/>
    </location>
</feature>
<evidence type="ECO:0000256" key="1">
    <source>
        <dbReference type="ARBA" id="ARBA00022737"/>
    </source>
</evidence>
<dbReference type="EMBL" id="JAGPXD010000005">
    <property type="protein sequence ID" value="KAH7353402.1"/>
    <property type="molecule type" value="Genomic_DNA"/>
</dbReference>
<dbReference type="InterPro" id="IPR056884">
    <property type="entry name" value="NPHP3-like_N"/>
</dbReference>
<evidence type="ECO:0000259" key="4">
    <source>
        <dbReference type="Pfam" id="PF17109"/>
    </source>
</evidence>
<evidence type="ECO:0000313" key="6">
    <source>
        <dbReference type="EMBL" id="KAH7353402.1"/>
    </source>
</evidence>
<accession>A0A8K0TAI6</accession>
<comment type="caution">
    <text evidence="6">The sequence shown here is derived from an EMBL/GenBank/DDBJ whole genome shotgun (WGS) entry which is preliminary data.</text>
</comment>